<comment type="similarity">
    <text evidence="1">Belongs to the FMO family.</text>
</comment>
<evidence type="ECO:0000256" key="2">
    <source>
        <dbReference type="ARBA" id="ARBA00010139"/>
    </source>
</evidence>
<dbReference type="Gene3D" id="3.50.50.60">
    <property type="entry name" value="FAD/NAD(P)-binding domain"/>
    <property type="match status" value="1"/>
</dbReference>
<keyword evidence="5" id="KW-0521">NADP</keyword>
<dbReference type="Proteomes" id="UP001058003">
    <property type="component" value="Chromosome"/>
</dbReference>
<dbReference type="SUPFAM" id="SSF51905">
    <property type="entry name" value="FAD/NAD(P)-binding domain"/>
    <property type="match status" value="2"/>
</dbReference>
<evidence type="ECO:0000256" key="4">
    <source>
        <dbReference type="ARBA" id="ARBA00022827"/>
    </source>
</evidence>
<protein>
    <submittedName>
        <fullName evidence="7">NAD(P)-binding domain-containing protein</fullName>
    </submittedName>
</protein>
<dbReference type="EMBL" id="CP073767">
    <property type="protein sequence ID" value="UWZ57602.1"/>
    <property type="molecule type" value="Genomic_DNA"/>
</dbReference>
<dbReference type="PIRSF" id="PIRSF000332">
    <property type="entry name" value="FMO"/>
    <property type="match status" value="1"/>
</dbReference>
<dbReference type="InterPro" id="IPR020946">
    <property type="entry name" value="Flavin_mOase-like"/>
</dbReference>
<comment type="similarity">
    <text evidence="2">Belongs to the FAD-binding monooxygenase family.</text>
</comment>
<name>A0A9Q9IK26_9ACTN</name>
<evidence type="ECO:0000313" key="8">
    <source>
        <dbReference type="Proteomes" id="UP001058003"/>
    </source>
</evidence>
<dbReference type="AlphaFoldDB" id="A0A9Q9IK26"/>
<dbReference type="GO" id="GO:0050661">
    <property type="term" value="F:NADP binding"/>
    <property type="evidence" value="ECO:0007669"/>
    <property type="project" value="InterPro"/>
</dbReference>
<dbReference type="KEGG" id="daur:Daura_16410"/>
<dbReference type="InterPro" id="IPR000960">
    <property type="entry name" value="Flavin_mOase"/>
</dbReference>
<accession>A0A9Q9IK26</accession>
<dbReference type="InterPro" id="IPR050346">
    <property type="entry name" value="FMO-like"/>
</dbReference>
<keyword evidence="6" id="KW-0560">Oxidoreductase</keyword>
<dbReference type="RefSeq" id="WP_033359355.1">
    <property type="nucleotide sequence ID" value="NZ_CP073767.1"/>
</dbReference>
<evidence type="ECO:0000256" key="6">
    <source>
        <dbReference type="ARBA" id="ARBA00023002"/>
    </source>
</evidence>
<dbReference type="InterPro" id="IPR036188">
    <property type="entry name" value="FAD/NAD-bd_sf"/>
</dbReference>
<evidence type="ECO:0000256" key="5">
    <source>
        <dbReference type="ARBA" id="ARBA00022857"/>
    </source>
</evidence>
<sequence length="434" mass="46801">MLEYRVVVIGAGPAGLATLKALADAGVPAVCFDAGERPGGLWVFGGPHSSAYRTLHLNTSRTRTEFADFPMPAGWPDYPGHADIAAYLADYATTFGLTGAIRHRHVVTRVRRAAGGWTVTADGPQGTVEVTAEAVVVANGHNSVPRLPDPPYPGETTAEQLHSHDYRDPEQLRGRRVLVVGGGNSAMDIAVDASHAAARTLLSVRRGVWIVPKYLFGRPSDTLNGALAKRLPWRARQRISQTMLRLAVGPPTRYGLPAPSHGFLQDHPTLSDALLPRITHGEIAVRPAIARFEGTDVVFADDRRDPVDLIVWCTGYRVDLPFLDPALLGDGADRLPLFRHVFHLDAPGLMFVGLMQSTGAALPVVEAQARLVAGHVAGTYALPPMPAQRSDCAEELRAATDRWGSRRPAMRIDFDGYLDLAARELAAGRKRAAS</sequence>
<dbReference type="GO" id="GO:0050660">
    <property type="term" value="F:flavin adenine dinucleotide binding"/>
    <property type="evidence" value="ECO:0007669"/>
    <property type="project" value="InterPro"/>
</dbReference>
<evidence type="ECO:0000256" key="1">
    <source>
        <dbReference type="ARBA" id="ARBA00009183"/>
    </source>
</evidence>
<dbReference type="GO" id="GO:0004499">
    <property type="term" value="F:N,N-dimethylaniline monooxygenase activity"/>
    <property type="evidence" value="ECO:0007669"/>
    <property type="project" value="InterPro"/>
</dbReference>
<keyword evidence="3" id="KW-0285">Flavoprotein</keyword>
<keyword evidence="4" id="KW-0274">FAD</keyword>
<dbReference type="PANTHER" id="PTHR23023">
    <property type="entry name" value="DIMETHYLANILINE MONOOXYGENASE"/>
    <property type="match status" value="1"/>
</dbReference>
<evidence type="ECO:0000256" key="3">
    <source>
        <dbReference type="ARBA" id="ARBA00022630"/>
    </source>
</evidence>
<dbReference type="PRINTS" id="PR00370">
    <property type="entry name" value="FMOXYGENASE"/>
</dbReference>
<dbReference type="OrthoDB" id="5168853at2"/>
<keyword evidence="8" id="KW-1185">Reference proteome</keyword>
<proteinExistence type="inferred from homology"/>
<evidence type="ECO:0000313" key="7">
    <source>
        <dbReference type="EMBL" id="UWZ57602.1"/>
    </source>
</evidence>
<organism evidence="7 8">
    <name type="scientific">Dactylosporangium aurantiacum</name>
    <dbReference type="NCBI Taxonomy" id="35754"/>
    <lineage>
        <taxon>Bacteria</taxon>
        <taxon>Bacillati</taxon>
        <taxon>Actinomycetota</taxon>
        <taxon>Actinomycetes</taxon>
        <taxon>Micromonosporales</taxon>
        <taxon>Micromonosporaceae</taxon>
        <taxon>Dactylosporangium</taxon>
    </lineage>
</organism>
<gene>
    <name evidence="7" type="ORF">Daura_16410</name>
</gene>
<reference evidence="7" key="1">
    <citation type="submission" date="2021-04" db="EMBL/GenBank/DDBJ databases">
        <title>Dactylosporangium aurantiacum NRRL B-8018 full assembly.</title>
        <authorList>
            <person name="Hartkoorn R.C."/>
            <person name="Beaudoing E."/>
            <person name="Hot D."/>
        </authorList>
    </citation>
    <scope>NUCLEOTIDE SEQUENCE</scope>
    <source>
        <strain evidence="7">NRRL B-8018</strain>
    </source>
</reference>
<dbReference type="Pfam" id="PF00743">
    <property type="entry name" value="FMO-like"/>
    <property type="match status" value="1"/>
</dbReference>